<dbReference type="AlphaFoldDB" id="A0AAN7UP00"/>
<sequence length="661" mass="72962">MAHGLGKLEQFFAGSRRRGRKRQRSTQQQQDAPILANHRPSPPMFPSPSYLRPTSMHMTPRDAVIDGPECDISRSQSVPTIQEALVKRSSVASSITIVNRPSQSDAPSSPLRPSSKRSPTKPRSSRFRFPEDSLFRNKRPIGSSGDCDQNNAPRERSPHSRTVEAGLLDWTPTHISLIFNPLDFKASSNSHQPEPRSNSTGPSLLPSPDFAPSMILPDDGKPVENPSEQPVPCRSVQKLTSTLQQRSLQSCERATAERIPVFDADKFSRKPAIHRSMSLNGLAPLRPKTAGAALTNTPLSENVDNLKSRHSSRESWGNNLVDRPFRSSLARNSEYVPYSKLRRSASTSTLSTSASRPSKHGVLKEPTFDDFYALSDDDIAESQPLTLDVHTPPTPLRKNVRNSYRKSRVSKNLSPRHITFKPVQEEITPPTTPTRCNLLALTYSPTNPRDTLGALRAAALAKKYDFTVLYVLSLWPVDGDSRSNVLGTAVTSGLKTTDTTTEGGLAPSAKVTNVSGRLLAAYGLNEVPSPFEIVTDTHLAALNCDYWNEYRNVDARSDDISRGWIRPFYSEYTPVSSSPKTRGGLSADHPKNRGIVFAAYSKQTFSPVIPMRTSARQAVLLQQLYRDAKALVETLIEQPSELRKSPASRQGVRNSVAKVQL</sequence>
<feature type="compositionally biased region" description="Basic residues" evidence="1">
    <location>
        <begin position="114"/>
        <end position="126"/>
    </location>
</feature>
<feature type="compositionally biased region" description="Basic residues" evidence="1">
    <location>
        <begin position="15"/>
        <end position="24"/>
    </location>
</feature>
<keyword evidence="3" id="KW-1185">Reference proteome</keyword>
<accession>A0AAN7UP00</accession>
<feature type="region of interest" description="Disordered" evidence="1">
    <location>
        <begin position="385"/>
        <end position="408"/>
    </location>
</feature>
<reference evidence="2 3" key="1">
    <citation type="submission" date="2023-10" db="EMBL/GenBank/DDBJ databases">
        <title>Draft genome sequence of Xylaria bambusicola isolate GMP-LS, the root and basal stem rot pathogen of sugarcane in Indonesia.</title>
        <authorList>
            <person name="Selvaraj P."/>
            <person name="Muralishankar V."/>
            <person name="Muruganantham S."/>
            <person name="Sp S."/>
            <person name="Haryani S."/>
            <person name="Lau K.J.X."/>
            <person name="Naqvi N.I."/>
        </authorList>
    </citation>
    <scope>NUCLEOTIDE SEQUENCE [LARGE SCALE GENOMIC DNA]</scope>
    <source>
        <strain evidence="2">GMP-LS</strain>
    </source>
</reference>
<feature type="region of interest" description="Disordered" evidence="1">
    <location>
        <begin position="96"/>
        <end position="162"/>
    </location>
</feature>
<feature type="region of interest" description="Disordered" evidence="1">
    <location>
        <begin position="342"/>
        <end position="362"/>
    </location>
</feature>
<organism evidence="2 3">
    <name type="scientific">Xylaria bambusicola</name>
    <dbReference type="NCBI Taxonomy" id="326684"/>
    <lineage>
        <taxon>Eukaryota</taxon>
        <taxon>Fungi</taxon>
        <taxon>Dikarya</taxon>
        <taxon>Ascomycota</taxon>
        <taxon>Pezizomycotina</taxon>
        <taxon>Sordariomycetes</taxon>
        <taxon>Xylariomycetidae</taxon>
        <taxon>Xylariales</taxon>
        <taxon>Xylariaceae</taxon>
        <taxon>Xylaria</taxon>
    </lineage>
</organism>
<evidence type="ECO:0000256" key="1">
    <source>
        <dbReference type="SAM" id="MobiDB-lite"/>
    </source>
</evidence>
<name>A0AAN7UP00_9PEZI</name>
<comment type="caution">
    <text evidence="2">The sequence shown here is derived from an EMBL/GenBank/DDBJ whole genome shotgun (WGS) entry which is preliminary data.</text>
</comment>
<feature type="region of interest" description="Disordered" evidence="1">
    <location>
        <begin position="186"/>
        <end position="232"/>
    </location>
</feature>
<evidence type="ECO:0000313" key="3">
    <source>
        <dbReference type="Proteomes" id="UP001305414"/>
    </source>
</evidence>
<evidence type="ECO:0000313" key="2">
    <source>
        <dbReference type="EMBL" id="KAK5629971.1"/>
    </source>
</evidence>
<dbReference type="EMBL" id="JAWHQM010000013">
    <property type="protein sequence ID" value="KAK5629971.1"/>
    <property type="molecule type" value="Genomic_DNA"/>
</dbReference>
<feature type="region of interest" description="Disordered" evidence="1">
    <location>
        <begin position="642"/>
        <end position="661"/>
    </location>
</feature>
<dbReference type="Proteomes" id="UP001305414">
    <property type="component" value="Unassembled WGS sequence"/>
</dbReference>
<feature type="compositionally biased region" description="Basic and acidic residues" evidence="1">
    <location>
        <begin position="153"/>
        <end position="162"/>
    </location>
</feature>
<proteinExistence type="predicted"/>
<protein>
    <submittedName>
        <fullName evidence="2">Uncharacterized protein</fullName>
    </submittedName>
</protein>
<feature type="compositionally biased region" description="Polar residues" evidence="1">
    <location>
        <begin position="186"/>
        <end position="202"/>
    </location>
</feature>
<feature type="compositionally biased region" description="Low complexity" evidence="1">
    <location>
        <begin position="344"/>
        <end position="356"/>
    </location>
</feature>
<gene>
    <name evidence="2" type="ORF">RRF57_005686</name>
</gene>
<feature type="region of interest" description="Disordered" evidence="1">
    <location>
        <begin position="1"/>
        <end position="76"/>
    </location>
</feature>
<feature type="compositionally biased region" description="Polar residues" evidence="1">
    <location>
        <begin position="96"/>
        <end position="106"/>
    </location>
</feature>
<feature type="compositionally biased region" description="Basic residues" evidence="1">
    <location>
        <begin position="398"/>
        <end position="408"/>
    </location>
</feature>